<dbReference type="EMBL" id="CAXAMN010007335">
    <property type="protein sequence ID" value="CAK9021235.1"/>
    <property type="molecule type" value="Genomic_DNA"/>
</dbReference>
<reference evidence="1 2" key="1">
    <citation type="submission" date="2024-02" db="EMBL/GenBank/DDBJ databases">
        <authorList>
            <person name="Chen Y."/>
            <person name="Shah S."/>
            <person name="Dougan E. K."/>
            <person name="Thang M."/>
            <person name="Chan C."/>
        </authorList>
    </citation>
    <scope>NUCLEOTIDE SEQUENCE [LARGE SCALE GENOMIC DNA]</scope>
</reference>
<comment type="caution">
    <text evidence="1">The sequence shown here is derived from an EMBL/GenBank/DDBJ whole genome shotgun (WGS) entry which is preliminary data.</text>
</comment>
<dbReference type="Proteomes" id="UP001642484">
    <property type="component" value="Unassembled WGS sequence"/>
</dbReference>
<keyword evidence="2" id="KW-1185">Reference proteome</keyword>
<sequence length="643" mass="71544">MGTCTAACPPLSARATPSCDNIHDVSIHPPAMCAFRCLASLLLLVPVVKAARPGLEILRQEALVAKSNFWKDPCAELGAKRKRKLSRIFKKGTLCQCQEDFFTNVQCDRPLVKDFILRETPSKCRCEENPCKKFHAKMLNGYEQCKCHKGLSTSNHCEKPLAKLFSLSARMPAECRCDQTDPCEKFGAEAAGADRATGEVLCLCPEKFAAVASTKCSRPGQRVFPAVGNVLGCHCKQAGIYAKSVKSPVETAALAFCEAAAKMKEPLPSKVPPASKCKQQLSHGTTNGGFGRLAVLLQQAPKTAAWHLTRVCHDECEELVNETKEQLKWILRDITPGARPVGETCAARVVKKVEAEVFGCCGRSCGWNGRGCISWPFFDEQQKADWLAECCTEYNVLKNSSREEMCNSVLSTHDADLASKNDLSQEGKDVAAAYLGQDFQLLWTQKGVDSEMGRNYTWLQPKPEAGKEVTDQLLQLQPNIRKKALNEGWFKEKKMESASLMQMRDTGASCDPKVMETCTGDMQKWRTRACAKQQGWQYTHVKKTCRMMTKNKRMAKSPYECLEKTQYGDVGTIRHFLFQYKKVDLSDAAAGQHPIWCYAAAEKTPCNQKPRSLQQAQEMEFDRIWFWIDASSAADAKTAFGNV</sequence>
<accession>A0ABP0K360</accession>
<evidence type="ECO:0000313" key="1">
    <source>
        <dbReference type="EMBL" id="CAK9021235.1"/>
    </source>
</evidence>
<gene>
    <name evidence="1" type="ORF">CCMP2556_LOCUS14388</name>
</gene>
<protein>
    <submittedName>
        <fullName evidence="1">Uncharacterized protein</fullName>
    </submittedName>
</protein>
<organism evidence="1 2">
    <name type="scientific">Durusdinium trenchii</name>
    <dbReference type="NCBI Taxonomy" id="1381693"/>
    <lineage>
        <taxon>Eukaryota</taxon>
        <taxon>Sar</taxon>
        <taxon>Alveolata</taxon>
        <taxon>Dinophyceae</taxon>
        <taxon>Suessiales</taxon>
        <taxon>Symbiodiniaceae</taxon>
        <taxon>Durusdinium</taxon>
    </lineage>
</organism>
<evidence type="ECO:0000313" key="2">
    <source>
        <dbReference type="Proteomes" id="UP001642484"/>
    </source>
</evidence>
<name>A0ABP0K360_9DINO</name>
<proteinExistence type="predicted"/>